<dbReference type="AlphaFoldDB" id="A0A2M7RQU4"/>
<organism evidence="4 5">
    <name type="scientific">Candidatus Gottesmanbacteria bacterium CG_4_10_14_0_8_um_filter_37_24</name>
    <dbReference type="NCBI Taxonomy" id="1974574"/>
    <lineage>
        <taxon>Bacteria</taxon>
        <taxon>Candidatus Gottesmaniibacteriota</taxon>
    </lineage>
</organism>
<evidence type="ECO:0000313" key="4">
    <source>
        <dbReference type="EMBL" id="PIZ02419.1"/>
    </source>
</evidence>
<name>A0A2M7RQU4_9BACT</name>
<evidence type="ECO:0000256" key="2">
    <source>
        <dbReference type="SAM" id="Phobius"/>
    </source>
</evidence>
<proteinExistence type="inferred from homology"/>
<dbReference type="EMBL" id="PFMK01000088">
    <property type="protein sequence ID" value="PIZ02419.1"/>
    <property type="molecule type" value="Genomic_DNA"/>
</dbReference>
<dbReference type="InterPro" id="IPR003344">
    <property type="entry name" value="Big_1_dom"/>
</dbReference>
<gene>
    <name evidence="4" type="ORF">COY59_04885</name>
</gene>
<comment type="similarity">
    <text evidence="1">Belongs to the intimin/invasin family.</text>
</comment>
<dbReference type="Pfam" id="PF02369">
    <property type="entry name" value="Big_1"/>
    <property type="match status" value="1"/>
</dbReference>
<dbReference type="InterPro" id="IPR013783">
    <property type="entry name" value="Ig-like_fold"/>
</dbReference>
<keyword evidence="2" id="KW-0812">Transmembrane</keyword>
<dbReference type="SUPFAM" id="SSF49373">
    <property type="entry name" value="Invasin/intimin cell-adhesion fragments"/>
    <property type="match status" value="1"/>
</dbReference>
<dbReference type="Proteomes" id="UP000231069">
    <property type="component" value="Unassembled WGS sequence"/>
</dbReference>
<keyword evidence="2" id="KW-1133">Transmembrane helix</keyword>
<comment type="caution">
    <text evidence="4">The sequence shown here is derived from an EMBL/GenBank/DDBJ whole genome shotgun (WGS) entry which is preliminary data.</text>
</comment>
<feature type="domain" description="Big-1" evidence="3">
    <location>
        <begin position="67"/>
        <end position="139"/>
    </location>
</feature>
<reference evidence="5" key="1">
    <citation type="submission" date="2017-09" db="EMBL/GenBank/DDBJ databases">
        <title>Depth-based differentiation of microbial function through sediment-hosted aquifers and enrichment of novel symbionts in the deep terrestrial subsurface.</title>
        <authorList>
            <person name="Probst A.J."/>
            <person name="Ladd B."/>
            <person name="Jarett J.K."/>
            <person name="Geller-Mcgrath D.E."/>
            <person name="Sieber C.M.K."/>
            <person name="Emerson J.B."/>
            <person name="Anantharaman K."/>
            <person name="Thomas B.C."/>
            <person name="Malmstrom R."/>
            <person name="Stieglmeier M."/>
            <person name="Klingl A."/>
            <person name="Woyke T."/>
            <person name="Ryan C.M."/>
            <person name="Banfield J.F."/>
        </authorList>
    </citation>
    <scope>NUCLEOTIDE SEQUENCE [LARGE SCALE GENOMIC DNA]</scope>
</reference>
<feature type="transmembrane region" description="Helical" evidence="2">
    <location>
        <begin position="6"/>
        <end position="26"/>
    </location>
</feature>
<sequence>MKDKAFLTLSVLFFLTFFIGIITVSLQKPLMQTLKASSVNPSPLKSFGIVFPQIGKIGDENSEDNKPTQVKVTIVLRDVNGVSLPNRSVKLVTSLSSVNIKPSNLQTTNEIGQAIFNLTSDNPGTAQVQATDVVSNSTVANIPTVEFTE</sequence>
<keyword evidence="2" id="KW-0472">Membrane</keyword>
<evidence type="ECO:0000259" key="3">
    <source>
        <dbReference type="Pfam" id="PF02369"/>
    </source>
</evidence>
<protein>
    <recommendedName>
        <fullName evidence="3">Big-1 domain-containing protein</fullName>
    </recommendedName>
</protein>
<evidence type="ECO:0000256" key="1">
    <source>
        <dbReference type="ARBA" id="ARBA00010116"/>
    </source>
</evidence>
<accession>A0A2M7RQU4</accession>
<evidence type="ECO:0000313" key="5">
    <source>
        <dbReference type="Proteomes" id="UP000231069"/>
    </source>
</evidence>
<dbReference type="Gene3D" id="2.60.40.10">
    <property type="entry name" value="Immunoglobulins"/>
    <property type="match status" value="1"/>
</dbReference>
<dbReference type="InterPro" id="IPR008964">
    <property type="entry name" value="Invasin/intimin_cell_adhesion"/>
</dbReference>